<dbReference type="AlphaFoldDB" id="A0AAD7I8P0"/>
<keyword evidence="3" id="KW-1185">Reference proteome</keyword>
<proteinExistence type="predicted"/>
<evidence type="ECO:0000313" key="3">
    <source>
        <dbReference type="Proteomes" id="UP001215598"/>
    </source>
</evidence>
<feature type="region of interest" description="Disordered" evidence="1">
    <location>
        <begin position="88"/>
        <end position="134"/>
    </location>
</feature>
<comment type="caution">
    <text evidence="2">The sequence shown here is derived from an EMBL/GenBank/DDBJ whole genome shotgun (WGS) entry which is preliminary data.</text>
</comment>
<reference evidence="2" key="1">
    <citation type="submission" date="2023-03" db="EMBL/GenBank/DDBJ databases">
        <title>Massive genome expansion in bonnet fungi (Mycena s.s.) driven by repeated elements and novel gene families across ecological guilds.</title>
        <authorList>
            <consortium name="Lawrence Berkeley National Laboratory"/>
            <person name="Harder C.B."/>
            <person name="Miyauchi S."/>
            <person name="Viragh M."/>
            <person name="Kuo A."/>
            <person name="Thoen E."/>
            <person name="Andreopoulos B."/>
            <person name="Lu D."/>
            <person name="Skrede I."/>
            <person name="Drula E."/>
            <person name="Henrissat B."/>
            <person name="Morin E."/>
            <person name="Kohler A."/>
            <person name="Barry K."/>
            <person name="LaButti K."/>
            <person name="Morin E."/>
            <person name="Salamov A."/>
            <person name="Lipzen A."/>
            <person name="Mereny Z."/>
            <person name="Hegedus B."/>
            <person name="Baldrian P."/>
            <person name="Stursova M."/>
            <person name="Weitz H."/>
            <person name="Taylor A."/>
            <person name="Grigoriev I.V."/>
            <person name="Nagy L.G."/>
            <person name="Martin F."/>
            <person name="Kauserud H."/>
        </authorList>
    </citation>
    <scope>NUCLEOTIDE SEQUENCE</scope>
    <source>
        <strain evidence="2">CBHHK182m</strain>
    </source>
</reference>
<name>A0AAD7I8P0_9AGAR</name>
<protein>
    <submittedName>
        <fullName evidence="2">Uncharacterized protein</fullName>
    </submittedName>
</protein>
<organism evidence="2 3">
    <name type="scientific">Mycena metata</name>
    <dbReference type="NCBI Taxonomy" id="1033252"/>
    <lineage>
        <taxon>Eukaryota</taxon>
        <taxon>Fungi</taxon>
        <taxon>Dikarya</taxon>
        <taxon>Basidiomycota</taxon>
        <taxon>Agaricomycotina</taxon>
        <taxon>Agaricomycetes</taxon>
        <taxon>Agaricomycetidae</taxon>
        <taxon>Agaricales</taxon>
        <taxon>Marasmiineae</taxon>
        <taxon>Mycenaceae</taxon>
        <taxon>Mycena</taxon>
    </lineage>
</organism>
<dbReference type="Proteomes" id="UP001215598">
    <property type="component" value="Unassembled WGS sequence"/>
</dbReference>
<sequence length="134" mass="14385">MTQPSNESTRLLSSSPPPNVNRSTRPSGSLSNAPGMIQSVFQLVHGFGETVRGTMLGAIDDLENNGEQKHHDVARQGRAEIDEAYRRLWGTSDSATPIQDQPTGRTTGYDAAPPTYQSVNAPGFRPDSKNSGST</sequence>
<feature type="compositionally biased region" description="Polar residues" evidence="1">
    <location>
        <begin position="1"/>
        <end position="32"/>
    </location>
</feature>
<feature type="region of interest" description="Disordered" evidence="1">
    <location>
        <begin position="1"/>
        <end position="34"/>
    </location>
</feature>
<evidence type="ECO:0000313" key="2">
    <source>
        <dbReference type="EMBL" id="KAJ7737558.1"/>
    </source>
</evidence>
<gene>
    <name evidence="2" type="ORF">B0H16DRAFT_1571925</name>
</gene>
<accession>A0AAD7I8P0</accession>
<dbReference type="EMBL" id="JARKIB010000116">
    <property type="protein sequence ID" value="KAJ7737558.1"/>
    <property type="molecule type" value="Genomic_DNA"/>
</dbReference>
<feature type="compositionally biased region" description="Polar residues" evidence="1">
    <location>
        <begin position="91"/>
        <end position="106"/>
    </location>
</feature>
<evidence type="ECO:0000256" key="1">
    <source>
        <dbReference type="SAM" id="MobiDB-lite"/>
    </source>
</evidence>